<sequence length="212" mass="23808">MSAAIATVHWLMTIVVVLLIGAVQATNHPSRADRQSIANPNKVSNERDSRCHHPTTHNCNTSVYPILDWKLSGWFYHSMFKSCRPLYSLKGENVCVENQDLPKTREMCEDLCGESCVMSNGSMGICMFNQMCKIINNKPSAHPRPCGSYNVNCRPKVSDSNLVPYRDPSGNINGNGEFENRISAADHRPPEPIQFTSIVFQILQLWKGKLNK</sequence>
<name>C4WT36_ACYPI</name>
<protein>
    <submittedName>
        <fullName evidence="3">ACYPI007833 protein</fullName>
    </submittedName>
</protein>
<evidence type="ECO:0000256" key="2">
    <source>
        <dbReference type="SAM" id="SignalP"/>
    </source>
</evidence>
<proteinExistence type="evidence at transcript level"/>
<feature type="region of interest" description="Disordered" evidence="1">
    <location>
        <begin position="30"/>
        <end position="50"/>
    </location>
</feature>
<dbReference type="OrthoDB" id="6572133at2759"/>
<gene>
    <name evidence="3" type="primary">ACYPI007833</name>
</gene>
<accession>C4WT36</accession>
<feature type="signal peptide" evidence="2">
    <location>
        <begin position="1"/>
        <end position="25"/>
    </location>
</feature>
<dbReference type="AlphaFoldDB" id="C4WT36"/>
<keyword evidence="2" id="KW-0732">Signal</keyword>
<organism evidence="3">
    <name type="scientific">Acyrthosiphon pisum</name>
    <name type="common">Pea aphid</name>
    <dbReference type="NCBI Taxonomy" id="7029"/>
    <lineage>
        <taxon>Eukaryota</taxon>
        <taxon>Metazoa</taxon>
        <taxon>Ecdysozoa</taxon>
        <taxon>Arthropoda</taxon>
        <taxon>Hexapoda</taxon>
        <taxon>Insecta</taxon>
        <taxon>Pterygota</taxon>
        <taxon>Neoptera</taxon>
        <taxon>Paraneoptera</taxon>
        <taxon>Hemiptera</taxon>
        <taxon>Sternorrhyncha</taxon>
        <taxon>Aphidomorpha</taxon>
        <taxon>Aphidoidea</taxon>
        <taxon>Aphididae</taxon>
        <taxon>Macrosiphini</taxon>
        <taxon>Acyrthosiphon</taxon>
    </lineage>
</organism>
<feature type="chain" id="PRO_5002943323" evidence="2">
    <location>
        <begin position="26"/>
        <end position="212"/>
    </location>
</feature>
<evidence type="ECO:0000313" key="3">
    <source>
        <dbReference type="EMBL" id="BAH71056.1"/>
    </source>
</evidence>
<evidence type="ECO:0000256" key="1">
    <source>
        <dbReference type="SAM" id="MobiDB-lite"/>
    </source>
</evidence>
<reference evidence="3" key="1">
    <citation type="submission" date="2009-06" db="EMBL/GenBank/DDBJ databases">
        <title>A full-length cDNA resource of the pea aphid, Acyrthosiphon pisum.</title>
        <authorList>
            <person name="Shigenobu S."/>
            <person name="Nakabachi A."/>
            <person name="Richards S."/>
        </authorList>
    </citation>
    <scope>NUCLEOTIDE SEQUENCE</scope>
    <source>
        <strain evidence="3">LSR1</strain>
        <tissue evidence="3">Whole body</tissue>
    </source>
</reference>
<dbReference type="EMBL" id="AK340449">
    <property type="protein sequence ID" value="BAH71056.1"/>
    <property type="molecule type" value="mRNA"/>
</dbReference>